<dbReference type="AlphaFoldDB" id="A0A0D2F4G3"/>
<feature type="compositionally biased region" description="Basic and acidic residues" evidence="1">
    <location>
        <begin position="1"/>
        <end position="26"/>
    </location>
</feature>
<dbReference type="Proteomes" id="UP000054342">
    <property type="component" value="Unassembled WGS sequence"/>
</dbReference>
<keyword evidence="3" id="KW-1185">Reference proteome</keyword>
<dbReference type="HOGENOM" id="CLU_1310144_0_0_1"/>
<evidence type="ECO:0000313" key="3">
    <source>
        <dbReference type="Proteomes" id="UP000054342"/>
    </source>
</evidence>
<evidence type="ECO:0000313" key="2">
    <source>
        <dbReference type="EMBL" id="KIW54799.1"/>
    </source>
</evidence>
<protein>
    <submittedName>
        <fullName evidence="2">Uncharacterized protein</fullName>
    </submittedName>
</protein>
<evidence type="ECO:0000256" key="1">
    <source>
        <dbReference type="SAM" id="MobiDB-lite"/>
    </source>
</evidence>
<name>A0A0D2F4G3_9EURO</name>
<dbReference type="EMBL" id="KN847320">
    <property type="protein sequence ID" value="KIW54799.1"/>
    <property type="molecule type" value="Genomic_DNA"/>
</dbReference>
<gene>
    <name evidence="2" type="ORF">PV05_07134</name>
</gene>
<dbReference type="GeneID" id="25329042"/>
<sequence>MKETRSEKTTAYATKEERETRLKSVEARQGPLSKDRWEHLFKKELKVSCHASICLLFSDYPVTDGLWRRHGGFERLPRFKTIAIPLQMRILFLPGVLGEPHAQVSQYTTGSNIGEGESPVNEEEVLVGFLVLILFVFLSDPCRQLLESAVDFYDVVGRSSLSRARSVVSRRTFRDRLARPNRRARGLDGWQGRSAHGVPRRQMVPPCCQC</sequence>
<organism evidence="2 3">
    <name type="scientific">Exophiala xenobiotica</name>
    <dbReference type="NCBI Taxonomy" id="348802"/>
    <lineage>
        <taxon>Eukaryota</taxon>
        <taxon>Fungi</taxon>
        <taxon>Dikarya</taxon>
        <taxon>Ascomycota</taxon>
        <taxon>Pezizomycotina</taxon>
        <taxon>Eurotiomycetes</taxon>
        <taxon>Chaetothyriomycetidae</taxon>
        <taxon>Chaetothyriales</taxon>
        <taxon>Herpotrichiellaceae</taxon>
        <taxon>Exophiala</taxon>
    </lineage>
</organism>
<feature type="region of interest" description="Disordered" evidence="1">
    <location>
        <begin position="1"/>
        <end position="27"/>
    </location>
</feature>
<reference evidence="2 3" key="1">
    <citation type="submission" date="2015-01" db="EMBL/GenBank/DDBJ databases">
        <title>The Genome Sequence of Exophiala xenobiotica CBS118157.</title>
        <authorList>
            <consortium name="The Broad Institute Genomics Platform"/>
            <person name="Cuomo C."/>
            <person name="de Hoog S."/>
            <person name="Gorbushina A."/>
            <person name="Stielow B."/>
            <person name="Teixiera M."/>
            <person name="Abouelleil A."/>
            <person name="Chapman S.B."/>
            <person name="Priest M."/>
            <person name="Young S.K."/>
            <person name="Wortman J."/>
            <person name="Nusbaum C."/>
            <person name="Birren B."/>
        </authorList>
    </citation>
    <scope>NUCLEOTIDE SEQUENCE [LARGE SCALE GENOMIC DNA]</scope>
    <source>
        <strain evidence="2 3">CBS 118157</strain>
    </source>
</reference>
<accession>A0A0D2F4G3</accession>
<proteinExistence type="predicted"/>
<dbReference type="RefSeq" id="XP_013315383.1">
    <property type="nucleotide sequence ID" value="XM_013459929.1"/>
</dbReference>